<keyword evidence="4" id="KW-0418">Kinase</keyword>
<protein>
    <recommendedName>
        <fullName evidence="2">1-phosphatidylinositol 4-kinase</fullName>
        <ecNumber evidence="2">2.7.1.67</ecNumber>
    </recommendedName>
</protein>
<dbReference type="GO" id="GO:0046854">
    <property type="term" value="P:phosphatidylinositol phosphate biosynthetic process"/>
    <property type="evidence" value="ECO:0007669"/>
    <property type="project" value="InterPro"/>
</dbReference>
<dbReference type="InterPro" id="IPR018936">
    <property type="entry name" value="PI3/4_kinase_CS"/>
</dbReference>
<evidence type="ECO:0000256" key="2">
    <source>
        <dbReference type="ARBA" id="ARBA00012169"/>
    </source>
</evidence>
<dbReference type="GO" id="GO:0048015">
    <property type="term" value="P:phosphatidylinositol-mediated signaling"/>
    <property type="evidence" value="ECO:0007669"/>
    <property type="project" value="TreeGrafter"/>
</dbReference>
<dbReference type="SMART" id="SM00146">
    <property type="entry name" value="PI3Kc"/>
    <property type="match status" value="1"/>
</dbReference>
<gene>
    <name evidence="7" type="ORF">KFE25_002857</name>
</gene>
<comment type="caution">
    <text evidence="7">The sequence shown here is derived from an EMBL/GenBank/DDBJ whole genome shotgun (WGS) entry which is preliminary data.</text>
</comment>
<evidence type="ECO:0000313" key="8">
    <source>
        <dbReference type="Proteomes" id="UP000751190"/>
    </source>
</evidence>
<dbReference type="GO" id="GO:0005737">
    <property type="term" value="C:cytoplasm"/>
    <property type="evidence" value="ECO:0007669"/>
    <property type="project" value="TreeGrafter"/>
</dbReference>
<dbReference type="CDD" id="cd05168">
    <property type="entry name" value="PI4Kc_III_beta"/>
    <property type="match status" value="1"/>
</dbReference>
<feature type="region of interest" description="Disordered" evidence="5">
    <location>
        <begin position="193"/>
        <end position="221"/>
    </location>
</feature>
<dbReference type="InterPro" id="IPR000403">
    <property type="entry name" value="PI3/4_kinase_cat_dom"/>
</dbReference>
<comment type="catalytic activity">
    <reaction evidence="1">
        <text>a 1,2-diacyl-sn-glycero-3-phospho-(1D-myo-inositol) + ATP = a 1,2-diacyl-sn-glycero-3-phospho-(1D-myo-inositol 4-phosphate) + ADP + H(+)</text>
        <dbReference type="Rhea" id="RHEA:19877"/>
        <dbReference type="ChEBI" id="CHEBI:15378"/>
        <dbReference type="ChEBI" id="CHEBI:30616"/>
        <dbReference type="ChEBI" id="CHEBI:57880"/>
        <dbReference type="ChEBI" id="CHEBI:58178"/>
        <dbReference type="ChEBI" id="CHEBI:456216"/>
        <dbReference type="EC" id="2.7.1.67"/>
    </reaction>
</comment>
<accession>A0A8J5XU94</accession>
<feature type="domain" description="PI3K/PI4K catalytic" evidence="6">
    <location>
        <begin position="491"/>
        <end position="763"/>
    </location>
</feature>
<feature type="region of interest" description="Disordered" evidence="5">
    <location>
        <begin position="386"/>
        <end position="410"/>
    </location>
</feature>
<feature type="compositionally biased region" description="Low complexity" evidence="5">
    <location>
        <begin position="388"/>
        <end position="403"/>
    </location>
</feature>
<dbReference type="PANTHER" id="PTHR10048">
    <property type="entry name" value="PHOSPHATIDYLINOSITOL KINASE"/>
    <property type="match status" value="1"/>
</dbReference>
<dbReference type="PANTHER" id="PTHR10048:SF22">
    <property type="entry name" value="PHOSPHATIDYLINOSITOL 4-KINASE BETA"/>
    <property type="match status" value="1"/>
</dbReference>
<dbReference type="GO" id="GO:0016020">
    <property type="term" value="C:membrane"/>
    <property type="evidence" value="ECO:0007669"/>
    <property type="project" value="TreeGrafter"/>
</dbReference>
<organism evidence="7 8">
    <name type="scientific">Diacronema lutheri</name>
    <name type="common">Unicellular marine alga</name>
    <name type="synonym">Monochrysis lutheri</name>
    <dbReference type="NCBI Taxonomy" id="2081491"/>
    <lineage>
        <taxon>Eukaryota</taxon>
        <taxon>Haptista</taxon>
        <taxon>Haptophyta</taxon>
        <taxon>Pavlovophyceae</taxon>
        <taxon>Pavlovales</taxon>
        <taxon>Pavlovaceae</taxon>
        <taxon>Diacronema</taxon>
    </lineage>
</organism>
<dbReference type="GO" id="GO:0004430">
    <property type="term" value="F:1-phosphatidylinositol 4-kinase activity"/>
    <property type="evidence" value="ECO:0007669"/>
    <property type="project" value="UniProtKB-EC"/>
</dbReference>
<evidence type="ECO:0000256" key="3">
    <source>
        <dbReference type="ARBA" id="ARBA00022679"/>
    </source>
</evidence>
<dbReference type="EC" id="2.7.1.67" evidence="2"/>
<name>A0A8J5XU94_DIALT</name>
<feature type="compositionally biased region" description="Polar residues" evidence="5">
    <location>
        <begin position="13"/>
        <end position="27"/>
    </location>
</feature>
<dbReference type="EMBL" id="JAGTXO010000010">
    <property type="protein sequence ID" value="KAG8465550.1"/>
    <property type="molecule type" value="Genomic_DNA"/>
</dbReference>
<dbReference type="PROSITE" id="PS00915">
    <property type="entry name" value="PI3_4_KINASE_1"/>
    <property type="match status" value="1"/>
</dbReference>
<proteinExistence type="predicted"/>
<evidence type="ECO:0000259" key="6">
    <source>
        <dbReference type="PROSITE" id="PS50290"/>
    </source>
</evidence>
<evidence type="ECO:0000313" key="7">
    <source>
        <dbReference type="EMBL" id="KAG8465550.1"/>
    </source>
</evidence>
<dbReference type="Gene3D" id="3.30.1010.10">
    <property type="entry name" value="Phosphatidylinositol 3-kinase Catalytic Subunit, Chain A, domain 4"/>
    <property type="match status" value="1"/>
</dbReference>
<dbReference type="Gene3D" id="1.10.1070.11">
    <property type="entry name" value="Phosphatidylinositol 3-/4-kinase, catalytic domain"/>
    <property type="match status" value="1"/>
</dbReference>
<evidence type="ECO:0000256" key="4">
    <source>
        <dbReference type="ARBA" id="ARBA00022777"/>
    </source>
</evidence>
<dbReference type="PROSITE" id="PS00916">
    <property type="entry name" value="PI3_4_KINASE_2"/>
    <property type="match status" value="1"/>
</dbReference>
<evidence type="ECO:0000256" key="5">
    <source>
        <dbReference type="SAM" id="MobiDB-lite"/>
    </source>
</evidence>
<dbReference type="InterPro" id="IPR036940">
    <property type="entry name" value="PI3/4_kinase_cat_sf"/>
</dbReference>
<dbReference type="AlphaFoldDB" id="A0A8J5XU94"/>
<dbReference type="InterPro" id="IPR015433">
    <property type="entry name" value="PI3/4_kinase"/>
</dbReference>
<feature type="region of interest" description="Disordered" evidence="5">
    <location>
        <begin position="1"/>
        <end position="30"/>
    </location>
</feature>
<dbReference type="PROSITE" id="PS50290">
    <property type="entry name" value="PI3_4_KINASE_3"/>
    <property type="match status" value="1"/>
</dbReference>
<dbReference type="InterPro" id="IPR057754">
    <property type="entry name" value="PI4-kinase_beta/PIK1_cat"/>
</dbReference>
<dbReference type="FunFam" id="1.10.1070.11:FF:000016">
    <property type="entry name" value="PIK1p Phosphatidylinositol 4-kinase"/>
    <property type="match status" value="1"/>
</dbReference>
<feature type="compositionally biased region" description="Low complexity" evidence="5">
    <location>
        <begin position="202"/>
        <end position="215"/>
    </location>
</feature>
<dbReference type="Pfam" id="PF00454">
    <property type="entry name" value="PI3_PI4_kinase"/>
    <property type="match status" value="1"/>
</dbReference>
<reference evidence="7" key="1">
    <citation type="submission" date="2021-05" db="EMBL/GenBank/DDBJ databases">
        <title>The genome of the haptophyte Pavlova lutheri (Diacronema luteri, Pavlovales) - a model for lipid biosynthesis in eukaryotic algae.</title>
        <authorList>
            <person name="Hulatt C.J."/>
            <person name="Posewitz M.C."/>
        </authorList>
    </citation>
    <scope>NUCLEOTIDE SEQUENCE</scope>
    <source>
        <strain evidence="7">NIVA-4/92</strain>
    </source>
</reference>
<dbReference type="OrthoDB" id="10264149at2759"/>
<dbReference type="InterPro" id="IPR011009">
    <property type="entry name" value="Kinase-like_dom_sf"/>
</dbReference>
<dbReference type="Proteomes" id="UP000751190">
    <property type="component" value="Unassembled WGS sequence"/>
</dbReference>
<keyword evidence="8" id="KW-1185">Reference proteome</keyword>
<keyword evidence="3" id="KW-0808">Transferase</keyword>
<evidence type="ECO:0000256" key="1">
    <source>
        <dbReference type="ARBA" id="ARBA00001686"/>
    </source>
</evidence>
<sequence>MAPRGRPVELLEPSTSASNSQLASPKQRNAAERALEGTIEGVKSGLRSFQQRLTGAGFDDAVFDVLHRLHALASKAPVPAVSGEAPSEELIVQLLARIAAADEPVVRQVIPQLVAIACRSAPPLARLDTFLVTQCSCSHDFAMECCWALLAERAPSQPELLARAEALLVSCERAGRLSLHIDASPRLRRTLSMPAVKRRPDAPGAAASSAPADAAAPPPAPPVDDVSELRLLHLLVAVAARLKMVPKSRRQQALQSAMQQLDNRLHAQRSACTWHATPLRAPPLAKTAAPLRVLRVCAAESHAFSTKERVPYIVYFELASCADYDAFAPNPGARPRAASTLVSPPHAHAAGADAAARLADGFQVLASLASVGVLAEQPGSLTPEKRAAFAPRPAQPTAPTAPAGGERRAACGVPMAAGPDAELPVVGEEHDALSQLSSKQVILQDLPREMSGSEDDSAAATSTATATNGVDWVGARAQADERTRRAAVFGEPFADRQARLARQSTYASWPSWHVLAVVVKANDELRQEQFAMQLISTLDLLFRRARLPLALRPYRITATGADSGLIEGINDAVSLDTLKQRTPHCASLAAFFREQYGGNRRPAYHRARLNFARSAAAYSIVCYLLQIKDRHNGNIMLTSDGHLVHIDFGFFLSNSPGGNLNFESAPFKLTHEYVELLGGAKSPLFRYFRYLLVRGFVEARRHRDTILQLVQTTLDFGGARWPCFRAGQAAVDTLRARFQPEMSMHQYTNHVITLINQAHGNFRTRCYDNYQFCCQGIA</sequence>
<dbReference type="SUPFAM" id="SSF56112">
    <property type="entry name" value="Protein kinase-like (PK-like)"/>
    <property type="match status" value="1"/>
</dbReference>